<dbReference type="EMBL" id="MU267760">
    <property type="protein sequence ID" value="KAH7909436.1"/>
    <property type="molecule type" value="Genomic_DNA"/>
</dbReference>
<name>A0ACB8A8V3_9AGAM</name>
<proteinExistence type="predicted"/>
<reference evidence="1" key="1">
    <citation type="journal article" date="2021" name="New Phytol.">
        <title>Evolutionary innovations through gain and loss of genes in the ectomycorrhizal Boletales.</title>
        <authorList>
            <person name="Wu G."/>
            <person name="Miyauchi S."/>
            <person name="Morin E."/>
            <person name="Kuo A."/>
            <person name="Drula E."/>
            <person name="Varga T."/>
            <person name="Kohler A."/>
            <person name="Feng B."/>
            <person name="Cao Y."/>
            <person name="Lipzen A."/>
            <person name="Daum C."/>
            <person name="Hundley H."/>
            <person name="Pangilinan J."/>
            <person name="Johnson J."/>
            <person name="Barry K."/>
            <person name="LaButti K."/>
            <person name="Ng V."/>
            <person name="Ahrendt S."/>
            <person name="Min B."/>
            <person name="Choi I.G."/>
            <person name="Park H."/>
            <person name="Plett J.M."/>
            <person name="Magnuson J."/>
            <person name="Spatafora J.W."/>
            <person name="Nagy L.G."/>
            <person name="Henrissat B."/>
            <person name="Grigoriev I.V."/>
            <person name="Yang Z.L."/>
            <person name="Xu J."/>
            <person name="Martin F.M."/>
        </authorList>
    </citation>
    <scope>NUCLEOTIDE SEQUENCE</scope>
    <source>
        <strain evidence="1">ATCC 28755</strain>
    </source>
</reference>
<keyword evidence="2" id="KW-1185">Reference proteome</keyword>
<dbReference type="Proteomes" id="UP000790377">
    <property type="component" value="Unassembled WGS sequence"/>
</dbReference>
<gene>
    <name evidence="1" type="ORF">BJ138DRAFT_1155303</name>
</gene>
<organism evidence="1 2">
    <name type="scientific">Hygrophoropsis aurantiaca</name>
    <dbReference type="NCBI Taxonomy" id="72124"/>
    <lineage>
        <taxon>Eukaryota</taxon>
        <taxon>Fungi</taxon>
        <taxon>Dikarya</taxon>
        <taxon>Basidiomycota</taxon>
        <taxon>Agaricomycotina</taxon>
        <taxon>Agaricomycetes</taxon>
        <taxon>Agaricomycetidae</taxon>
        <taxon>Boletales</taxon>
        <taxon>Coniophorineae</taxon>
        <taxon>Hygrophoropsidaceae</taxon>
        <taxon>Hygrophoropsis</taxon>
    </lineage>
</organism>
<evidence type="ECO:0000313" key="2">
    <source>
        <dbReference type="Proteomes" id="UP000790377"/>
    </source>
</evidence>
<protein>
    <submittedName>
        <fullName evidence="1">Uncharacterized protein</fullName>
    </submittedName>
</protein>
<feature type="non-terminal residue" evidence="1">
    <location>
        <position position="1"/>
    </location>
</feature>
<sequence>VCRPWIWMLIWAYMQYLRLTGRDDDRLNISEEGERFVGGRYDSSPGSCVPSSVAGCRRSSYHGILHSRHRYLHCLDCDFGIRSGRFGHA</sequence>
<accession>A0ACB8A8V3</accession>
<comment type="caution">
    <text evidence="1">The sequence shown here is derived from an EMBL/GenBank/DDBJ whole genome shotgun (WGS) entry which is preliminary data.</text>
</comment>
<evidence type="ECO:0000313" key="1">
    <source>
        <dbReference type="EMBL" id="KAH7909436.1"/>
    </source>
</evidence>